<keyword evidence="2" id="KW-0645">Protease</keyword>
<evidence type="ECO:0000256" key="1">
    <source>
        <dbReference type="ARBA" id="ARBA00010541"/>
    </source>
</evidence>
<dbReference type="RefSeq" id="WP_012160615.1">
    <property type="nucleotide sequence ID" value="NC_009922.1"/>
</dbReference>
<organism evidence="7 8">
    <name type="scientific">Alkaliphilus oremlandii (strain OhILAs)</name>
    <name type="common">Clostridium oremlandii (strain OhILAs)</name>
    <dbReference type="NCBI Taxonomy" id="350688"/>
    <lineage>
        <taxon>Bacteria</taxon>
        <taxon>Bacillati</taxon>
        <taxon>Bacillota</taxon>
        <taxon>Clostridia</taxon>
        <taxon>Peptostreptococcales</taxon>
        <taxon>Natronincolaceae</taxon>
        <taxon>Alkaliphilus</taxon>
    </lineage>
</organism>
<dbReference type="HOGENOM" id="CLU_020120_0_0_9"/>
<dbReference type="Gene3D" id="2.40.10.10">
    <property type="entry name" value="Trypsin-like serine proteases"/>
    <property type="match status" value="2"/>
</dbReference>
<dbReference type="GO" id="GO:0006508">
    <property type="term" value="P:proteolysis"/>
    <property type="evidence" value="ECO:0007669"/>
    <property type="project" value="UniProtKB-KW"/>
</dbReference>
<dbReference type="GO" id="GO:0032440">
    <property type="term" value="F:2-alkenal reductase [NAD(P)H] activity"/>
    <property type="evidence" value="ECO:0007669"/>
    <property type="project" value="UniProtKB-EC"/>
</dbReference>
<keyword evidence="8" id="KW-1185">Reference proteome</keyword>
<comment type="similarity">
    <text evidence="1">Belongs to the peptidase S1C family.</text>
</comment>
<evidence type="ECO:0000313" key="7">
    <source>
        <dbReference type="EMBL" id="ABW20308.1"/>
    </source>
</evidence>
<dbReference type="AlphaFoldDB" id="A8MKH6"/>
<feature type="compositionally biased region" description="Basic and acidic residues" evidence="4">
    <location>
        <begin position="22"/>
        <end position="33"/>
    </location>
</feature>
<evidence type="ECO:0000259" key="6">
    <source>
        <dbReference type="PROSITE" id="PS50106"/>
    </source>
</evidence>
<dbReference type="Pfam" id="PF13365">
    <property type="entry name" value="Trypsin_2"/>
    <property type="match status" value="1"/>
</dbReference>
<dbReference type="InterPro" id="IPR001940">
    <property type="entry name" value="Peptidase_S1C"/>
</dbReference>
<accession>A8MKH6</accession>
<dbReference type="SMART" id="SM00228">
    <property type="entry name" value="PDZ"/>
    <property type="match status" value="1"/>
</dbReference>
<dbReference type="Pfam" id="PF13180">
    <property type="entry name" value="PDZ_2"/>
    <property type="match status" value="1"/>
</dbReference>
<dbReference type="Gene3D" id="2.30.42.10">
    <property type="match status" value="1"/>
</dbReference>
<dbReference type="PANTHER" id="PTHR43343">
    <property type="entry name" value="PEPTIDASE S12"/>
    <property type="match status" value="1"/>
</dbReference>
<evidence type="ECO:0000256" key="5">
    <source>
        <dbReference type="SAM" id="Phobius"/>
    </source>
</evidence>
<feature type="domain" description="PDZ" evidence="6">
    <location>
        <begin position="349"/>
        <end position="426"/>
    </location>
</feature>
<keyword evidence="7" id="KW-0560">Oxidoreductase</keyword>
<feature type="transmembrane region" description="Helical" evidence="5">
    <location>
        <begin position="81"/>
        <end position="104"/>
    </location>
</feature>
<dbReference type="InterPro" id="IPR036034">
    <property type="entry name" value="PDZ_sf"/>
</dbReference>
<keyword evidence="5" id="KW-0812">Transmembrane</keyword>
<keyword evidence="5" id="KW-0472">Membrane</keyword>
<feature type="region of interest" description="Disordered" evidence="4">
    <location>
        <begin position="1"/>
        <end position="33"/>
    </location>
</feature>
<keyword evidence="3" id="KW-0378">Hydrolase</keyword>
<dbReference type="GO" id="GO:0004252">
    <property type="term" value="F:serine-type endopeptidase activity"/>
    <property type="evidence" value="ECO:0007669"/>
    <property type="project" value="InterPro"/>
</dbReference>
<dbReference type="EC" id="1.3.1.74" evidence="7"/>
<dbReference type="Proteomes" id="UP000000269">
    <property type="component" value="Chromosome"/>
</dbReference>
<gene>
    <name evidence="7" type="ordered locus">Clos_2777</name>
</gene>
<dbReference type="SUPFAM" id="SSF50156">
    <property type="entry name" value="PDZ domain-like"/>
    <property type="match status" value="1"/>
</dbReference>
<dbReference type="InterPro" id="IPR001478">
    <property type="entry name" value="PDZ"/>
</dbReference>
<dbReference type="PRINTS" id="PR00834">
    <property type="entry name" value="PROTEASES2C"/>
</dbReference>
<evidence type="ECO:0000256" key="4">
    <source>
        <dbReference type="SAM" id="MobiDB-lite"/>
    </source>
</evidence>
<reference evidence="8" key="1">
    <citation type="submission" date="2007-10" db="EMBL/GenBank/DDBJ databases">
        <title>Complete genome of Alkaliphilus oremlandii OhILAs.</title>
        <authorList>
            <person name="Copeland A."/>
            <person name="Lucas S."/>
            <person name="Lapidus A."/>
            <person name="Barry K."/>
            <person name="Detter J.C."/>
            <person name="Glavina del Rio T."/>
            <person name="Hammon N."/>
            <person name="Israni S."/>
            <person name="Dalin E."/>
            <person name="Tice H."/>
            <person name="Pitluck S."/>
            <person name="Chain P."/>
            <person name="Malfatti S."/>
            <person name="Shin M."/>
            <person name="Vergez L."/>
            <person name="Schmutz J."/>
            <person name="Larimer F."/>
            <person name="Land M."/>
            <person name="Hauser L."/>
            <person name="Kyrpides N."/>
            <person name="Mikhailova N."/>
            <person name="Stolz J.F."/>
            <person name="Dawson A."/>
            <person name="Fisher E."/>
            <person name="Crable B."/>
            <person name="Perera E."/>
            <person name="Lisak J."/>
            <person name="Ranganathan M."/>
            <person name="Basu P."/>
            <person name="Richardson P."/>
        </authorList>
    </citation>
    <scope>NUCLEOTIDE SEQUENCE [LARGE SCALE GENOMIC DNA]</scope>
    <source>
        <strain evidence="8">OhILAs</strain>
    </source>
</reference>
<evidence type="ECO:0000313" key="8">
    <source>
        <dbReference type="Proteomes" id="UP000000269"/>
    </source>
</evidence>
<proteinExistence type="inferred from homology"/>
<feature type="compositionally biased region" description="Basic and acidic residues" evidence="4">
    <location>
        <begin position="1"/>
        <end position="12"/>
    </location>
</feature>
<dbReference type="STRING" id="350688.Clos_2777"/>
<keyword evidence="5" id="KW-1133">Transmembrane helix</keyword>
<dbReference type="eggNOG" id="COG0265">
    <property type="taxonomic scope" value="Bacteria"/>
</dbReference>
<evidence type="ECO:0000256" key="3">
    <source>
        <dbReference type="ARBA" id="ARBA00022801"/>
    </source>
</evidence>
<sequence length="441" mass="48206">MNNFENERKNQFEEQDANTSSRNKEQETESYRELAVEEVEMKAEESILQVEPVAVNVSIEEMEKELNRMERRFSKESRKRFISGTLAGIVLGGALTLGATYQLLPEMLEQRGISFNEAAQNITINPNQDLTVYSAVAKKVMPSVVGITTVSLQRTWLGMQEASGVGTGVIVDARGYILTNSHVVNDGNAKEVKVLLSDGRQLDAKVLWNEASLDLAVIKIEGENFIAADLGDSDGVEVGEIAIAIGNPLGLTFERSLTQGVISGLNRTITINTAGETIENLMQTDASINPGNSGGPLLNAKGQVIGINTAKISTGEGLGFAIPINIAKPIVDQFIENGEFTRVYLGIRGLNLDAYRAYSGEQTPVEHGVYVKEVLENSVAAKYGIQGNDIIVKIDNDEISRMSNLTRSIYKYRPGDKATITVIRNNKEVKVDIVFESFAER</sequence>
<dbReference type="InterPro" id="IPR009003">
    <property type="entry name" value="Peptidase_S1_PA"/>
</dbReference>
<dbReference type="PROSITE" id="PS50106">
    <property type="entry name" value="PDZ"/>
    <property type="match status" value="1"/>
</dbReference>
<dbReference type="SUPFAM" id="SSF50494">
    <property type="entry name" value="Trypsin-like serine proteases"/>
    <property type="match status" value="1"/>
</dbReference>
<dbReference type="InterPro" id="IPR051201">
    <property type="entry name" value="Chloro_Bact_Ser_Proteases"/>
</dbReference>
<evidence type="ECO:0000256" key="2">
    <source>
        <dbReference type="ARBA" id="ARBA00022670"/>
    </source>
</evidence>
<protein>
    <submittedName>
        <fullName evidence="7">2-alkenal reductase</fullName>
        <ecNumber evidence="7">1.3.1.74</ecNumber>
    </submittedName>
</protein>
<dbReference type="KEGG" id="aoe:Clos_2777"/>
<dbReference type="PANTHER" id="PTHR43343:SF3">
    <property type="entry name" value="PROTEASE DO-LIKE 8, CHLOROPLASTIC"/>
    <property type="match status" value="1"/>
</dbReference>
<dbReference type="EMBL" id="CP000853">
    <property type="protein sequence ID" value="ABW20308.1"/>
    <property type="molecule type" value="Genomic_DNA"/>
</dbReference>
<dbReference type="InterPro" id="IPR043504">
    <property type="entry name" value="Peptidase_S1_PA_chymotrypsin"/>
</dbReference>
<name>A8MKH6_ALKOO</name>